<protein>
    <submittedName>
        <fullName evidence="1">YbhB/YbcL family Raf kinase inhibitor-like protein</fullName>
    </submittedName>
</protein>
<sequence>MTSYTRLPSVLFAATLVTTGLPLAHAVNPVFLKVTIHDLDADGDLPDDAALCLPAVNGLPVRGRDRSPAVEWSNAPAETRSFVLIMTDPDVPLDVTLLRGPRPIPVEAARDTHYHWVLYDIPATTTSLPAGADGDGFSPHGKPATRTQWGQRGVNANTWLMAGNPRLKGTYAGYDGPCPPENDLKPHGYTITIYALDIDHLAAKPLMDGPDVQKAIEGHVLAKGEAVGHYSLNPALRKAVAE</sequence>
<dbReference type="NCBIfam" id="TIGR00481">
    <property type="entry name" value="YbhB/YbcL family Raf kinase inhibitor-like protein"/>
    <property type="match status" value="1"/>
</dbReference>
<reference evidence="1" key="1">
    <citation type="submission" date="2022-11" db="EMBL/GenBank/DDBJ databases">
        <title>Biodiversity and phylogenetic relationships of bacteria.</title>
        <authorList>
            <person name="Machado R.A.R."/>
            <person name="Bhat A."/>
            <person name="Loulou A."/>
            <person name="Kallel S."/>
        </authorList>
    </citation>
    <scope>NUCLEOTIDE SEQUENCE</scope>
    <source>
        <strain evidence="1">K-TC2</strain>
    </source>
</reference>
<dbReference type="EMBL" id="JAPKNK010000002">
    <property type="protein sequence ID" value="MCX5568752.1"/>
    <property type="molecule type" value="Genomic_DNA"/>
</dbReference>
<comment type="caution">
    <text evidence="1">The sequence shown here is derived from an EMBL/GenBank/DDBJ whole genome shotgun (WGS) entry which is preliminary data.</text>
</comment>
<evidence type="ECO:0000313" key="1">
    <source>
        <dbReference type="EMBL" id="MCX5568752.1"/>
    </source>
</evidence>
<dbReference type="PANTHER" id="PTHR30289:SF1">
    <property type="entry name" value="PEBP (PHOSPHATIDYLETHANOLAMINE-BINDING PROTEIN) FAMILY PROTEIN"/>
    <property type="match status" value="1"/>
</dbReference>
<keyword evidence="2" id="KW-1185">Reference proteome</keyword>
<dbReference type="Pfam" id="PF01161">
    <property type="entry name" value="PBP"/>
    <property type="match status" value="1"/>
</dbReference>
<dbReference type="Gene3D" id="3.90.280.10">
    <property type="entry name" value="PEBP-like"/>
    <property type="match status" value="1"/>
</dbReference>
<gene>
    <name evidence="1" type="ORF">OSH07_06075</name>
</gene>
<organism evidence="1 2">
    <name type="scientific">Kaistia nematophila</name>
    <dbReference type="NCBI Taxonomy" id="2994654"/>
    <lineage>
        <taxon>Bacteria</taxon>
        <taxon>Pseudomonadati</taxon>
        <taxon>Pseudomonadota</taxon>
        <taxon>Alphaproteobacteria</taxon>
        <taxon>Hyphomicrobiales</taxon>
        <taxon>Kaistiaceae</taxon>
        <taxon>Kaistia</taxon>
    </lineage>
</organism>
<dbReference type="InterPro" id="IPR005247">
    <property type="entry name" value="YbhB_YbcL/LppC-like"/>
</dbReference>
<dbReference type="SUPFAM" id="SSF49777">
    <property type="entry name" value="PEBP-like"/>
    <property type="match status" value="1"/>
</dbReference>
<dbReference type="PANTHER" id="PTHR30289">
    <property type="entry name" value="UNCHARACTERIZED PROTEIN YBCL-RELATED"/>
    <property type="match status" value="1"/>
</dbReference>
<accession>A0A9X3DZQ7</accession>
<dbReference type="InterPro" id="IPR008914">
    <property type="entry name" value="PEBP"/>
</dbReference>
<dbReference type="RefSeq" id="WP_266337720.1">
    <property type="nucleotide sequence ID" value="NZ_JAPKNK010000002.1"/>
</dbReference>
<dbReference type="CDD" id="cd00865">
    <property type="entry name" value="PEBP_bact_arch"/>
    <property type="match status" value="1"/>
</dbReference>
<dbReference type="AlphaFoldDB" id="A0A9X3DZQ7"/>
<name>A0A9X3DZQ7_9HYPH</name>
<proteinExistence type="predicted"/>
<evidence type="ECO:0000313" key="2">
    <source>
        <dbReference type="Proteomes" id="UP001144805"/>
    </source>
</evidence>
<dbReference type="Proteomes" id="UP001144805">
    <property type="component" value="Unassembled WGS sequence"/>
</dbReference>
<dbReference type="InterPro" id="IPR036610">
    <property type="entry name" value="PEBP-like_sf"/>
</dbReference>